<gene>
    <name evidence="1" type="ORF">Q9312_00205</name>
</gene>
<reference evidence="1 2" key="1">
    <citation type="submission" date="2023-08" db="EMBL/GenBank/DDBJ databases">
        <title>Pleionea litopenaei sp. nov., isolated from stomach of juvenile Litopenaeus vannamei.</title>
        <authorList>
            <person name="Rho A.M."/>
            <person name="Hwang C.Y."/>
        </authorList>
    </citation>
    <scope>NUCLEOTIDE SEQUENCE [LARGE SCALE GENOMIC DNA]</scope>
    <source>
        <strain evidence="1 2">HL-JVS1</strain>
    </source>
</reference>
<organism evidence="1 2">
    <name type="scientific">Pleionea litopenaei</name>
    <dbReference type="NCBI Taxonomy" id="3070815"/>
    <lineage>
        <taxon>Bacteria</taxon>
        <taxon>Pseudomonadati</taxon>
        <taxon>Pseudomonadota</taxon>
        <taxon>Gammaproteobacteria</taxon>
        <taxon>Oceanospirillales</taxon>
        <taxon>Pleioneaceae</taxon>
        <taxon>Pleionea</taxon>
    </lineage>
</organism>
<protein>
    <submittedName>
        <fullName evidence="1">Uncharacterized protein</fullName>
    </submittedName>
</protein>
<name>A0AA51X6J7_9GAMM</name>
<dbReference type="InterPro" id="IPR054268">
    <property type="entry name" value="DUF6999"/>
</dbReference>
<evidence type="ECO:0000313" key="2">
    <source>
        <dbReference type="Proteomes" id="UP001239782"/>
    </source>
</evidence>
<dbReference type="Pfam" id="PF22523">
    <property type="entry name" value="DUF6999"/>
    <property type="match status" value="1"/>
</dbReference>
<dbReference type="KEGG" id="plei:Q9312_00205"/>
<keyword evidence="2" id="KW-1185">Reference proteome</keyword>
<accession>A0AA51X6J7</accession>
<sequence>MGWTNNFDYANFDSKDPNPWQSLFLDKSLPIDQGAKQALLDNNNAWSRRVLLPLLRPLAKLLIILVQLIRLVLPAKVSSSFLLHRGIAFGLKYFVKPEASYLILRHFIIGSQILRFIEANVNQFEFTRGFTIKAASLDDLKDDMFLKHDLNLFNFVTSLNGQVSDLSSSIRASSQLDFSSITDDIESQISVPKKRWFRFLDLQSAIELYTPIYGLFLSDHDFWRAVVSLQLDETIAGYVARILNDPFPLIMVNNRHPMVPHSTLNAGFRLMLHGLDAEQLHGYLLNQKKDRSQ</sequence>
<dbReference type="EMBL" id="CP133548">
    <property type="protein sequence ID" value="WMS87367.1"/>
    <property type="molecule type" value="Genomic_DNA"/>
</dbReference>
<dbReference type="Proteomes" id="UP001239782">
    <property type="component" value="Chromosome"/>
</dbReference>
<dbReference type="AlphaFoldDB" id="A0AA51X6J7"/>
<proteinExistence type="predicted"/>
<evidence type="ECO:0000313" key="1">
    <source>
        <dbReference type="EMBL" id="WMS87367.1"/>
    </source>
</evidence>
<dbReference type="RefSeq" id="WP_309202508.1">
    <property type="nucleotide sequence ID" value="NZ_CP133548.1"/>
</dbReference>